<gene>
    <name evidence="3" type="ORF">THASP1DRAFT_25876</name>
</gene>
<dbReference type="EMBL" id="KZ993065">
    <property type="protein sequence ID" value="RKP05660.1"/>
    <property type="molecule type" value="Genomic_DNA"/>
</dbReference>
<organism evidence="3 4">
    <name type="scientific">Thamnocephalis sphaerospora</name>
    <dbReference type="NCBI Taxonomy" id="78915"/>
    <lineage>
        <taxon>Eukaryota</taxon>
        <taxon>Fungi</taxon>
        <taxon>Fungi incertae sedis</taxon>
        <taxon>Zoopagomycota</taxon>
        <taxon>Zoopagomycotina</taxon>
        <taxon>Zoopagomycetes</taxon>
        <taxon>Zoopagales</taxon>
        <taxon>Sigmoideomycetaceae</taxon>
        <taxon>Thamnocephalis</taxon>
    </lineage>
</organism>
<evidence type="ECO:0000256" key="2">
    <source>
        <dbReference type="SAM" id="Phobius"/>
    </source>
</evidence>
<feature type="compositionally biased region" description="Polar residues" evidence="1">
    <location>
        <begin position="156"/>
        <end position="174"/>
    </location>
</feature>
<evidence type="ECO:0000313" key="4">
    <source>
        <dbReference type="Proteomes" id="UP000271241"/>
    </source>
</evidence>
<keyword evidence="4" id="KW-1185">Reference proteome</keyword>
<reference evidence="4" key="1">
    <citation type="journal article" date="2018" name="Nat. Microbiol.">
        <title>Leveraging single-cell genomics to expand the fungal tree of life.</title>
        <authorList>
            <person name="Ahrendt S.R."/>
            <person name="Quandt C.A."/>
            <person name="Ciobanu D."/>
            <person name="Clum A."/>
            <person name="Salamov A."/>
            <person name="Andreopoulos B."/>
            <person name="Cheng J.F."/>
            <person name="Woyke T."/>
            <person name="Pelin A."/>
            <person name="Henrissat B."/>
            <person name="Reynolds N.K."/>
            <person name="Benny G.L."/>
            <person name="Smith M.E."/>
            <person name="James T.Y."/>
            <person name="Grigoriev I.V."/>
        </authorList>
    </citation>
    <scope>NUCLEOTIDE SEQUENCE [LARGE SCALE GENOMIC DNA]</scope>
    <source>
        <strain evidence="4">RSA 1356</strain>
    </source>
</reference>
<dbReference type="AlphaFoldDB" id="A0A4P9XK97"/>
<keyword evidence="2" id="KW-0812">Transmembrane</keyword>
<feature type="transmembrane region" description="Helical" evidence="2">
    <location>
        <begin position="52"/>
        <end position="72"/>
    </location>
</feature>
<dbReference type="Proteomes" id="UP000271241">
    <property type="component" value="Unassembled WGS sequence"/>
</dbReference>
<protein>
    <submittedName>
        <fullName evidence="3">Uncharacterized protein</fullName>
    </submittedName>
</protein>
<proteinExistence type="predicted"/>
<name>A0A4P9XK97_9FUNG</name>
<feature type="region of interest" description="Disordered" evidence="1">
    <location>
        <begin position="155"/>
        <end position="193"/>
    </location>
</feature>
<keyword evidence="2" id="KW-0472">Membrane</keyword>
<sequence length="193" mass="20971">MGCIGISSYLPGGSGCHTVVWTASFCISVSGMMTTACLLCQAYHVNRRDRRILYASGPLTLLSCITWLTVWIDSQITNSDDIGCTIHYPQYLPYLRGAVDIFVNSMLSIAFLRIVHPCEAFGDSTQIVFLVEWIVASALLIRQHERMRAIGRGMSANRSAGKASSTDTHPTSTPAAPVMRVAPSGLGRTAPQF</sequence>
<keyword evidence="2" id="KW-1133">Transmembrane helix</keyword>
<evidence type="ECO:0000256" key="1">
    <source>
        <dbReference type="SAM" id="MobiDB-lite"/>
    </source>
</evidence>
<feature type="transmembrane region" description="Helical" evidence="2">
    <location>
        <begin position="19"/>
        <end position="40"/>
    </location>
</feature>
<accession>A0A4P9XK97</accession>
<evidence type="ECO:0000313" key="3">
    <source>
        <dbReference type="EMBL" id="RKP05660.1"/>
    </source>
</evidence>